<name>A0A932I4E3_UNCTE</name>
<accession>A0A932I4E3</accession>
<organism evidence="1 2">
    <name type="scientific">Tectimicrobiota bacterium</name>
    <dbReference type="NCBI Taxonomy" id="2528274"/>
    <lineage>
        <taxon>Bacteria</taxon>
        <taxon>Pseudomonadati</taxon>
        <taxon>Nitrospinota/Tectimicrobiota group</taxon>
        <taxon>Candidatus Tectimicrobiota</taxon>
    </lineage>
</organism>
<evidence type="ECO:0000313" key="2">
    <source>
        <dbReference type="Proteomes" id="UP000782312"/>
    </source>
</evidence>
<reference evidence="1" key="1">
    <citation type="submission" date="2020-07" db="EMBL/GenBank/DDBJ databases">
        <title>Huge and variable diversity of episymbiotic CPR bacteria and DPANN archaea in groundwater ecosystems.</title>
        <authorList>
            <person name="He C.Y."/>
            <person name="Keren R."/>
            <person name="Whittaker M."/>
            <person name="Farag I.F."/>
            <person name="Doudna J."/>
            <person name="Cate J.H.D."/>
            <person name="Banfield J.F."/>
        </authorList>
    </citation>
    <scope>NUCLEOTIDE SEQUENCE</scope>
    <source>
        <strain evidence="1">NC_groundwater_763_Ag_S-0.2um_68_21</strain>
    </source>
</reference>
<dbReference type="Gene3D" id="2.40.128.380">
    <property type="entry name" value="T3SS negative regulator GrlR"/>
    <property type="match status" value="1"/>
</dbReference>
<sequence>MRDGIYKVHFKTQRGEGAGVVILQGGKLRGGDSGMYYIGTYQQNGDDFTADVETGVHTRTPGIGSVFGLDNVHIKLTGKTNGDSAQMSGKAREAANVSFHAAMTRIGD</sequence>
<gene>
    <name evidence="1" type="ORF">HYZ11_18810</name>
</gene>
<dbReference type="AlphaFoldDB" id="A0A932I4E3"/>
<evidence type="ECO:0008006" key="3">
    <source>
        <dbReference type="Google" id="ProtNLM"/>
    </source>
</evidence>
<proteinExistence type="predicted"/>
<evidence type="ECO:0000313" key="1">
    <source>
        <dbReference type="EMBL" id="MBI3129665.1"/>
    </source>
</evidence>
<protein>
    <recommendedName>
        <fullName evidence="3">T3SS negative regulator,GrlR</fullName>
    </recommendedName>
</protein>
<comment type="caution">
    <text evidence="1">The sequence shown here is derived from an EMBL/GenBank/DDBJ whole genome shotgun (WGS) entry which is preliminary data.</text>
</comment>
<dbReference type="EMBL" id="JACPUR010000041">
    <property type="protein sequence ID" value="MBI3129665.1"/>
    <property type="molecule type" value="Genomic_DNA"/>
</dbReference>
<dbReference type="Proteomes" id="UP000782312">
    <property type="component" value="Unassembled WGS sequence"/>
</dbReference>
<dbReference type="InterPro" id="IPR043019">
    <property type="entry name" value="GrlR_sf"/>
</dbReference>